<keyword evidence="11" id="KW-0804">Transcription</keyword>
<dbReference type="Gene3D" id="1.10.10.10">
    <property type="entry name" value="Winged helix-like DNA-binding domain superfamily/Winged helix DNA-binding domain"/>
    <property type="match status" value="1"/>
</dbReference>
<keyword evidence="7" id="KW-0805">Transcription regulation</keyword>
<dbReference type="SUPFAM" id="SSF51206">
    <property type="entry name" value="cAMP-binding domain-like"/>
    <property type="match status" value="1"/>
</dbReference>
<dbReference type="Pfam" id="PF00027">
    <property type="entry name" value="cNMP_binding"/>
    <property type="match status" value="1"/>
</dbReference>
<comment type="caution">
    <text evidence="14">The sequence shown here is derived from an EMBL/GenBank/DDBJ whole genome shotgun (WGS) entry which is preliminary data.</text>
</comment>
<evidence type="ECO:0000256" key="3">
    <source>
        <dbReference type="ARBA" id="ARBA00020769"/>
    </source>
</evidence>
<evidence type="ECO:0000256" key="6">
    <source>
        <dbReference type="ARBA" id="ARBA00022636"/>
    </source>
</evidence>
<dbReference type="InterPro" id="IPR018490">
    <property type="entry name" value="cNMP-bd_dom_sf"/>
</dbReference>
<keyword evidence="9" id="KW-0238">DNA-binding</keyword>
<evidence type="ECO:0000256" key="11">
    <source>
        <dbReference type="ARBA" id="ARBA00023163"/>
    </source>
</evidence>
<evidence type="ECO:0000256" key="7">
    <source>
        <dbReference type="ARBA" id="ARBA00023015"/>
    </source>
</evidence>
<feature type="domain" description="HTH crp-type" evidence="13">
    <location>
        <begin position="146"/>
        <end position="220"/>
    </location>
</feature>
<dbReference type="SUPFAM" id="SSF46785">
    <property type="entry name" value="Winged helix' DNA-binding domain"/>
    <property type="match status" value="1"/>
</dbReference>
<keyword evidence="15" id="KW-1185">Reference proteome</keyword>
<evidence type="ECO:0000313" key="15">
    <source>
        <dbReference type="Proteomes" id="UP001597110"/>
    </source>
</evidence>
<comment type="subcellular location">
    <subcellularLocation>
        <location evidence="1">Cytoplasm</location>
    </subcellularLocation>
</comment>
<keyword evidence="6" id="KW-0973">c-di-GMP</keyword>
<dbReference type="CDD" id="cd00038">
    <property type="entry name" value="CAP_ED"/>
    <property type="match status" value="1"/>
</dbReference>
<dbReference type="InterPro" id="IPR036388">
    <property type="entry name" value="WH-like_DNA-bd_sf"/>
</dbReference>
<dbReference type="PANTHER" id="PTHR24567:SF75">
    <property type="entry name" value="FUMARATE AND NITRATE REDUCTION REGULATORY PROTEIN"/>
    <property type="match status" value="1"/>
</dbReference>
<evidence type="ECO:0000256" key="2">
    <source>
        <dbReference type="ARBA" id="ARBA00011738"/>
    </source>
</evidence>
<dbReference type="SMART" id="SM00419">
    <property type="entry name" value="HTH_CRP"/>
    <property type="match status" value="1"/>
</dbReference>
<keyword evidence="10" id="KW-0010">Activator</keyword>
<dbReference type="InterPro" id="IPR050397">
    <property type="entry name" value="Env_Response_Regulators"/>
</dbReference>
<keyword evidence="4" id="KW-0678">Repressor</keyword>
<keyword evidence="8" id="KW-0843">Virulence</keyword>
<dbReference type="InterPro" id="IPR036390">
    <property type="entry name" value="WH_DNA-bd_sf"/>
</dbReference>
<evidence type="ECO:0000313" key="14">
    <source>
        <dbReference type="EMBL" id="MFD0725348.1"/>
    </source>
</evidence>
<gene>
    <name evidence="14" type="ORF">ACFQ0E_06990</name>
</gene>
<dbReference type="PROSITE" id="PS51063">
    <property type="entry name" value="HTH_CRP_2"/>
    <property type="match status" value="1"/>
</dbReference>
<dbReference type="Gene3D" id="2.60.120.10">
    <property type="entry name" value="Jelly Rolls"/>
    <property type="match status" value="1"/>
</dbReference>
<evidence type="ECO:0000256" key="10">
    <source>
        <dbReference type="ARBA" id="ARBA00023159"/>
    </source>
</evidence>
<sequence length="243" mass="27003">MSSSCLVEKIGYHLRLSEPDKALLARLEEAEEPVSAGAQVREAGSTVEHMYVVRAGWFYDHVLLPDGRRQVLHLHYPGDIVGLPEIPFARTGAALTSATGGVLCPFPKQALDQVFERAPRLAALLFSIGMVEHAVLADRIRVIGRMGARERVAHFLLEVVSRLRVTRRDLGARFELPLTQAVIGDAVGLSNVYVSRALSQLEASGAIRRRGRNIELLDEPGMKREVDFEDRHFRIDTSWFPAS</sequence>
<dbReference type="InterPro" id="IPR014710">
    <property type="entry name" value="RmlC-like_jellyroll"/>
</dbReference>
<keyword evidence="5" id="KW-0021">Allosteric enzyme</keyword>
<dbReference type="Pfam" id="PF13545">
    <property type="entry name" value="HTH_Crp_2"/>
    <property type="match status" value="1"/>
</dbReference>
<dbReference type="PANTHER" id="PTHR24567">
    <property type="entry name" value="CRP FAMILY TRANSCRIPTIONAL REGULATORY PROTEIN"/>
    <property type="match status" value="1"/>
</dbReference>
<organism evidence="14 15">
    <name type="scientific">Lysobacter brunescens</name>
    <dbReference type="NCBI Taxonomy" id="262323"/>
    <lineage>
        <taxon>Bacteria</taxon>
        <taxon>Pseudomonadati</taxon>
        <taxon>Pseudomonadota</taxon>
        <taxon>Gammaproteobacteria</taxon>
        <taxon>Lysobacterales</taxon>
        <taxon>Lysobacteraceae</taxon>
        <taxon>Lysobacter</taxon>
    </lineage>
</organism>
<dbReference type="RefSeq" id="WP_386822974.1">
    <property type="nucleotide sequence ID" value="NZ_JBHTIF010000001.1"/>
</dbReference>
<evidence type="ECO:0000256" key="8">
    <source>
        <dbReference type="ARBA" id="ARBA00023026"/>
    </source>
</evidence>
<proteinExistence type="predicted"/>
<dbReference type="InterPro" id="IPR000595">
    <property type="entry name" value="cNMP-bd_dom"/>
</dbReference>
<dbReference type="EMBL" id="JBHTIF010000001">
    <property type="protein sequence ID" value="MFD0725348.1"/>
    <property type="molecule type" value="Genomic_DNA"/>
</dbReference>
<evidence type="ECO:0000256" key="5">
    <source>
        <dbReference type="ARBA" id="ARBA00022533"/>
    </source>
</evidence>
<name>A0ABW2YEP7_9GAMM</name>
<evidence type="ECO:0000256" key="1">
    <source>
        <dbReference type="ARBA" id="ARBA00004496"/>
    </source>
</evidence>
<evidence type="ECO:0000256" key="4">
    <source>
        <dbReference type="ARBA" id="ARBA00022491"/>
    </source>
</evidence>
<accession>A0ABW2YEP7</accession>
<evidence type="ECO:0000256" key="12">
    <source>
        <dbReference type="ARBA" id="ARBA00031697"/>
    </source>
</evidence>
<dbReference type="InterPro" id="IPR012318">
    <property type="entry name" value="HTH_CRP"/>
</dbReference>
<reference evidence="15" key="1">
    <citation type="journal article" date="2019" name="Int. J. Syst. Evol. Microbiol.">
        <title>The Global Catalogue of Microorganisms (GCM) 10K type strain sequencing project: providing services to taxonomists for standard genome sequencing and annotation.</title>
        <authorList>
            <consortium name="The Broad Institute Genomics Platform"/>
            <consortium name="The Broad Institute Genome Sequencing Center for Infectious Disease"/>
            <person name="Wu L."/>
            <person name="Ma J."/>
        </authorList>
    </citation>
    <scope>NUCLEOTIDE SEQUENCE [LARGE SCALE GENOMIC DNA]</scope>
    <source>
        <strain evidence="15">CCUG 55585</strain>
    </source>
</reference>
<evidence type="ECO:0000259" key="13">
    <source>
        <dbReference type="PROSITE" id="PS51063"/>
    </source>
</evidence>
<comment type="subunit">
    <text evidence="2">Homodimer.</text>
</comment>
<evidence type="ECO:0000256" key="9">
    <source>
        <dbReference type="ARBA" id="ARBA00023125"/>
    </source>
</evidence>
<dbReference type="Proteomes" id="UP001597110">
    <property type="component" value="Unassembled WGS sequence"/>
</dbReference>
<protein>
    <recommendedName>
        <fullName evidence="3">CRP-like protein Clp</fullName>
    </recommendedName>
    <alternativeName>
        <fullName evidence="12">Catabolite activation-like protein</fullName>
    </alternativeName>
</protein>